<feature type="compositionally biased region" description="Basic and acidic residues" evidence="2">
    <location>
        <begin position="383"/>
        <end position="394"/>
    </location>
</feature>
<evidence type="ECO:0000256" key="3">
    <source>
        <dbReference type="SAM" id="SignalP"/>
    </source>
</evidence>
<dbReference type="SUPFAM" id="SSF56300">
    <property type="entry name" value="Metallo-dependent phosphatases"/>
    <property type="match status" value="1"/>
</dbReference>
<feature type="signal peptide" evidence="3">
    <location>
        <begin position="1"/>
        <end position="19"/>
    </location>
</feature>
<sequence>MKRKWIGTILICVFVTACSGVDTINSLQAEAPSAADQPESKPKPQQVRVAAVGDIMMHNTQITAGKQPDGGYHFTPFFQEVAPFLKDADVTIGNLETTLPGEPYTGYPLFRSPGALADALREAGFHLMTTANNHTMDAGPQGVRDTYHQLKKSGLQPVGSAPSPEEQGPVFIEKNGITLSFAAYTYGTNGLPVPADQPYLVNVIDLEQIRKDIKYSREQGADWITVLLHFGQEYQREPNQEQRALVQQILDHGADAVLGSHPHVLQPMKRIDHPEGAKFVVYSLGNFISDQLAPHTNDGMILYLDLIRDKPDGPVRLEGASFIPTMVHKYPSKGERRFVVLPLTEEKPDMKYPALQTEAWQSSRERTTRHMTQWDTIPVHSPKPLESEHPSKRK</sequence>
<feature type="region of interest" description="Disordered" evidence="2">
    <location>
        <begin position="357"/>
        <end position="394"/>
    </location>
</feature>
<protein>
    <submittedName>
        <fullName evidence="5">Poly-gamma-glutamate synthesis protein (Capsule biosynthesis protein)</fullName>
    </submittedName>
</protein>
<dbReference type="PANTHER" id="PTHR33393">
    <property type="entry name" value="POLYGLUTAMINE SYNTHESIS ACCESSORY PROTEIN RV0574C-RELATED"/>
    <property type="match status" value="1"/>
</dbReference>
<organism evidence="5 6">
    <name type="scientific">Desmospora profundinema</name>
    <dbReference type="NCBI Taxonomy" id="1571184"/>
    <lineage>
        <taxon>Bacteria</taxon>
        <taxon>Bacillati</taxon>
        <taxon>Bacillota</taxon>
        <taxon>Bacilli</taxon>
        <taxon>Bacillales</taxon>
        <taxon>Thermoactinomycetaceae</taxon>
        <taxon>Desmospora</taxon>
    </lineage>
</organism>
<evidence type="ECO:0000313" key="6">
    <source>
        <dbReference type="Proteomes" id="UP001185012"/>
    </source>
</evidence>
<dbReference type="Proteomes" id="UP001185012">
    <property type="component" value="Unassembled WGS sequence"/>
</dbReference>
<feature type="domain" description="Capsule synthesis protein CapA" evidence="4">
    <location>
        <begin position="48"/>
        <end position="291"/>
    </location>
</feature>
<dbReference type="InterPro" id="IPR052169">
    <property type="entry name" value="CW_Biosynth-Accessory"/>
</dbReference>
<dbReference type="EMBL" id="JAVDQG010000001">
    <property type="protein sequence ID" value="MDR6224289.1"/>
    <property type="molecule type" value="Genomic_DNA"/>
</dbReference>
<accession>A0ABU1IJF2</accession>
<evidence type="ECO:0000256" key="1">
    <source>
        <dbReference type="ARBA" id="ARBA00005662"/>
    </source>
</evidence>
<keyword evidence="3" id="KW-0732">Signal</keyword>
<dbReference type="PROSITE" id="PS51257">
    <property type="entry name" value="PROKAR_LIPOPROTEIN"/>
    <property type="match status" value="1"/>
</dbReference>
<comment type="similarity">
    <text evidence="1">Belongs to the CapA family.</text>
</comment>
<dbReference type="SMART" id="SM00854">
    <property type="entry name" value="PGA_cap"/>
    <property type="match status" value="1"/>
</dbReference>
<feature type="chain" id="PRO_5045449872" evidence="3">
    <location>
        <begin position="20"/>
        <end position="394"/>
    </location>
</feature>
<dbReference type="Pfam" id="PF09587">
    <property type="entry name" value="PGA_cap"/>
    <property type="match status" value="1"/>
</dbReference>
<comment type="caution">
    <text evidence="5">The sequence shown here is derived from an EMBL/GenBank/DDBJ whole genome shotgun (WGS) entry which is preliminary data.</text>
</comment>
<keyword evidence="6" id="KW-1185">Reference proteome</keyword>
<evidence type="ECO:0000256" key="2">
    <source>
        <dbReference type="SAM" id="MobiDB-lite"/>
    </source>
</evidence>
<proteinExistence type="inferred from homology"/>
<evidence type="ECO:0000259" key="4">
    <source>
        <dbReference type="SMART" id="SM00854"/>
    </source>
</evidence>
<dbReference type="PANTHER" id="PTHR33393:SF12">
    <property type="entry name" value="CAPSULE BIOSYNTHESIS PROTEIN CAPA"/>
    <property type="match status" value="1"/>
</dbReference>
<dbReference type="RefSeq" id="WP_309861412.1">
    <property type="nucleotide sequence ID" value="NZ_JAVDQG010000001.1"/>
</dbReference>
<evidence type="ECO:0000313" key="5">
    <source>
        <dbReference type="EMBL" id="MDR6224289.1"/>
    </source>
</evidence>
<reference evidence="5 6" key="1">
    <citation type="submission" date="2023-07" db="EMBL/GenBank/DDBJ databases">
        <title>Genomic Encyclopedia of Type Strains, Phase IV (KMG-IV): sequencing the most valuable type-strain genomes for metagenomic binning, comparative biology and taxonomic classification.</title>
        <authorList>
            <person name="Goeker M."/>
        </authorList>
    </citation>
    <scope>NUCLEOTIDE SEQUENCE [LARGE SCALE GENOMIC DNA]</scope>
    <source>
        <strain evidence="5 6">DSM 45903</strain>
    </source>
</reference>
<dbReference type="Gene3D" id="3.60.21.10">
    <property type="match status" value="1"/>
</dbReference>
<name>A0ABU1IJF2_9BACL</name>
<dbReference type="InterPro" id="IPR029052">
    <property type="entry name" value="Metallo-depent_PP-like"/>
</dbReference>
<gene>
    <name evidence="5" type="ORF">JOE21_000277</name>
</gene>
<dbReference type="CDD" id="cd07381">
    <property type="entry name" value="MPP_CapA"/>
    <property type="match status" value="1"/>
</dbReference>
<dbReference type="InterPro" id="IPR019079">
    <property type="entry name" value="Capsule_synth_CapA"/>
</dbReference>